<protein>
    <submittedName>
        <fullName evidence="3">Methyltransferase type 11</fullName>
    </submittedName>
</protein>
<dbReference type="STRING" id="526222.Desal_0458"/>
<evidence type="ECO:0000256" key="1">
    <source>
        <dbReference type="SAM" id="MobiDB-lite"/>
    </source>
</evidence>
<dbReference type="CDD" id="cd02440">
    <property type="entry name" value="AdoMet_MTases"/>
    <property type="match status" value="1"/>
</dbReference>
<dbReference type="eggNOG" id="COG2226">
    <property type="taxonomic scope" value="Bacteria"/>
</dbReference>
<dbReference type="InterPro" id="IPR025714">
    <property type="entry name" value="Methyltranfer_dom"/>
</dbReference>
<evidence type="ECO:0000313" key="3">
    <source>
        <dbReference type="EMBL" id="ACS78525.1"/>
    </source>
</evidence>
<dbReference type="Proteomes" id="UP000002601">
    <property type="component" value="Chromosome"/>
</dbReference>
<gene>
    <name evidence="3" type="ordered locus">Desal_0458</name>
</gene>
<keyword evidence="3" id="KW-0489">Methyltransferase</keyword>
<dbReference type="Gene3D" id="3.40.50.150">
    <property type="entry name" value="Vaccinia Virus protein VP39"/>
    <property type="match status" value="1"/>
</dbReference>
<dbReference type="AlphaFoldDB" id="C6BX45"/>
<feature type="region of interest" description="Disordered" evidence="1">
    <location>
        <begin position="1"/>
        <end position="22"/>
    </location>
</feature>
<keyword evidence="4" id="KW-1185">Reference proteome</keyword>
<dbReference type="PANTHER" id="PTHR43591:SF24">
    <property type="entry name" value="2-METHOXY-6-POLYPRENYL-1,4-BENZOQUINOL METHYLASE, MITOCHONDRIAL"/>
    <property type="match status" value="1"/>
</dbReference>
<dbReference type="HOGENOM" id="CLU_037990_16_1_7"/>
<dbReference type="KEGG" id="dsa:Desal_0458"/>
<dbReference type="GO" id="GO:0008168">
    <property type="term" value="F:methyltransferase activity"/>
    <property type="evidence" value="ECO:0007669"/>
    <property type="project" value="UniProtKB-KW"/>
</dbReference>
<dbReference type="PANTHER" id="PTHR43591">
    <property type="entry name" value="METHYLTRANSFERASE"/>
    <property type="match status" value="1"/>
</dbReference>
<feature type="compositionally biased region" description="Basic residues" evidence="1">
    <location>
        <begin position="8"/>
        <end position="21"/>
    </location>
</feature>
<dbReference type="InterPro" id="IPR029063">
    <property type="entry name" value="SAM-dependent_MTases_sf"/>
</dbReference>
<organism evidence="3 4">
    <name type="scientific">Maridesulfovibrio salexigens (strain ATCC 14822 / DSM 2638 / NCIMB 8403 / VKM B-1763)</name>
    <name type="common">Desulfovibrio salexigens</name>
    <dbReference type="NCBI Taxonomy" id="526222"/>
    <lineage>
        <taxon>Bacteria</taxon>
        <taxon>Pseudomonadati</taxon>
        <taxon>Thermodesulfobacteriota</taxon>
        <taxon>Desulfovibrionia</taxon>
        <taxon>Desulfovibrionales</taxon>
        <taxon>Desulfovibrionaceae</taxon>
        <taxon>Maridesulfovibrio</taxon>
    </lineage>
</organism>
<accession>C6BX45</accession>
<dbReference type="RefSeq" id="WP_015850344.1">
    <property type="nucleotide sequence ID" value="NC_012881.1"/>
</dbReference>
<feature type="domain" description="Methyltransferase" evidence="2">
    <location>
        <begin position="41"/>
        <end position="154"/>
    </location>
</feature>
<dbReference type="OrthoDB" id="5405545at2"/>
<name>C6BX45_MARSD</name>
<reference evidence="3 4" key="1">
    <citation type="submission" date="2009-06" db="EMBL/GenBank/DDBJ databases">
        <title>Complete sequence of Desulfovibrio salexigens DSM 2638.</title>
        <authorList>
            <consortium name="US DOE Joint Genome Institute"/>
            <person name="Lucas S."/>
            <person name="Copeland A."/>
            <person name="Lapidus A."/>
            <person name="Glavina del Rio T."/>
            <person name="Tice H."/>
            <person name="Bruce D."/>
            <person name="Goodwin L."/>
            <person name="Pitluck S."/>
            <person name="Munk A.C."/>
            <person name="Brettin T."/>
            <person name="Detter J.C."/>
            <person name="Han C."/>
            <person name="Tapia R."/>
            <person name="Larimer F."/>
            <person name="Land M."/>
            <person name="Hauser L."/>
            <person name="Kyrpides N."/>
            <person name="Anderson I."/>
            <person name="Wall J.D."/>
            <person name="Arkin A.P."/>
            <person name="Dehal P."/>
            <person name="Chivian D."/>
            <person name="Giles B."/>
            <person name="Hazen T.C."/>
        </authorList>
    </citation>
    <scope>NUCLEOTIDE SEQUENCE [LARGE SCALE GENOMIC DNA]</scope>
    <source>
        <strain evidence="4">ATCC 14822 / DSM 2638 / NCIMB 8403 / VKM B-1763</strain>
    </source>
</reference>
<evidence type="ECO:0000259" key="2">
    <source>
        <dbReference type="Pfam" id="PF13847"/>
    </source>
</evidence>
<dbReference type="Pfam" id="PF13847">
    <property type="entry name" value="Methyltransf_31"/>
    <property type="match status" value="1"/>
</dbReference>
<proteinExistence type="predicted"/>
<dbReference type="EMBL" id="CP001649">
    <property type="protein sequence ID" value="ACS78525.1"/>
    <property type="molecule type" value="Genomic_DNA"/>
</dbReference>
<sequence>MNKEHKSGMHCHGGHGHRRRGPTSYGMHDSSLVFKALKLQHGDVFLDLGCGPGDYSIHAACDVGESGKVYAFDSNATMLEQVRIQAVENGLKNISTHLGDMNGPLLFEDKSVDTCLMSTSLHCMNLDECGSAIFREISRVLKDSGQVAILECKKEKTDFGPPLHMRISGEELKAVAEPLGFTESQYVDLGFNYLICFTKK</sequence>
<keyword evidence="3" id="KW-0808">Transferase</keyword>
<dbReference type="SUPFAM" id="SSF53335">
    <property type="entry name" value="S-adenosyl-L-methionine-dependent methyltransferases"/>
    <property type="match status" value="1"/>
</dbReference>
<dbReference type="GO" id="GO:0032259">
    <property type="term" value="P:methylation"/>
    <property type="evidence" value="ECO:0007669"/>
    <property type="project" value="UniProtKB-KW"/>
</dbReference>
<evidence type="ECO:0000313" key="4">
    <source>
        <dbReference type="Proteomes" id="UP000002601"/>
    </source>
</evidence>